<dbReference type="InterPro" id="IPR002467">
    <property type="entry name" value="Pept_M24A_MAP1"/>
</dbReference>
<accession>A0A381R3K1</accession>
<dbReference type="PANTHER" id="PTHR43330:SF27">
    <property type="entry name" value="METHIONINE AMINOPEPTIDASE"/>
    <property type="match status" value="1"/>
</dbReference>
<dbReference type="PRINTS" id="PR00599">
    <property type="entry name" value="MAPEPTIDASE"/>
</dbReference>
<dbReference type="InterPro" id="IPR036005">
    <property type="entry name" value="Creatinase/aminopeptidase-like"/>
</dbReference>
<keyword evidence="1" id="KW-0031">Aminopeptidase</keyword>
<dbReference type="GO" id="GO:0046872">
    <property type="term" value="F:metal ion binding"/>
    <property type="evidence" value="ECO:0007669"/>
    <property type="project" value="UniProtKB-KW"/>
</dbReference>
<dbReference type="Gene3D" id="3.90.230.10">
    <property type="entry name" value="Creatinase/methionine aminopeptidase superfamily"/>
    <property type="match status" value="1"/>
</dbReference>
<dbReference type="Pfam" id="PF00557">
    <property type="entry name" value="Peptidase_M24"/>
    <property type="match status" value="1"/>
</dbReference>
<protein>
    <recommendedName>
        <fullName evidence="5">Peptidase M24 domain-containing protein</fullName>
    </recommendedName>
</protein>
<keyword evidence="2" id="KW-0645">Protease</keyword>
<dbReference type="PANTHER" id="PTHR43330">
    <property type="entry name" value="METHIONINE AMINOPEPTIDASE"/>
    <property type="match status" value="1"/>
</dbReference>
<evidence type="ECO:0000256" key="1">
    <source>
        <dbReference type="ARBA" id="ARBA00022438"/>
    </source>
</evidence>
<dbReference type="EMBL" id="UINC01001634">
    <property type="protein sequence ID" value="SUZ85408.1"/>
    <property type="molecule type" value="Genomic_DNA"/>
</dbReference>
<name>A0A381R3K1_9ZZZZ</name>
<reference evidence="6" key="1">
    <citation type="submission" date="2018-05" db="EMBL/GenBank/DDBJ databases">
        <authorList>
            <person name="Lanie J.A."/>
            <person name="Ng W.-L."/>
            <person name="Kazmierczak K.M."/>
            <person name="Andrzejewski T.M."/>
            <person name="Davidsen T.M."/>
            <person name="Wayne K.J."/>
            <person name="Tettelin H."/>
            <person name="Glass J.I."/>
            <person name="Rusch D."/>
            <person name="Podicherti R."/>
            <person name="Tsui H.-C.T."/>
            <person name="Winkler M.E."/>
        </authorList>
    </citation>
    <scope>NUCLEOTIDE SEQUENCE</scope>
</reference>
<feature type="domain" description="Peptidase M24" evidence="5">
    <location>
        <begin position="4"/>
        <end position="230"/>
    </location>
</feature>
<dbReference type="GO" id="GO:0006508">
    <property type="term" value="P:proteolysis"/>
    <property type="evidence" value="ECO:0007669"/>
    <property type="project" value="UniProtKB-KW"/>
</dbReference>
<dbReference type="CDD" id="cd01086">
    <property type="entry name" value="MetAP1"/>
    <property type="match status" value="1"/>
</dbReference>
<dbReference type="SUPFAM" id="SSF55920">
    <property type="entry name" value="Creatinase/aminopeptidase"/>
    <property type="match status" value="1"/>
</dbReference>
<proteinExistence type="inferred from homology"/>
<organism evidence="6">
    <name type="scientific">marine metagenome</name>
    <dbReference type="NCBI Taxonomy" id="408172"/>
    <lineage>
        <taxon>unclassified sequences</taxon>
        <taxon>metagenomes</taxon>
        <taxon>ecological metagenomes</taxon>
    </lineage>
</organism>
<evidence type="ECO:0000256" key="4">
    <source>
        <dbReference type="ARBA" id="ARBA00022801"/>
    </source>
</evidence>
<dbReference type="InterPro" id="IPR001714">
    <property type="entry name" value="Pept_M24_MAP"/>
</dbReference>
<evidence type="ECO:0000313" key="6">
    <source>
        <dbReference type="EMBL" id="SUZ85408.1"/>
    </source>
</evidence>
<evidence type="ECO:0000256" key="3">
    <source>
        <dbReference type="ARBA" id="ARBA00022723"/>
    </source>
</evidence>
<dbReference type="AlphaFoldDB" id="A0A381R3K1"/>
<dbReference type="GO" id="GO:0005829">
    <property type="term" value="C:cytosol"/>
    <property type="evidence" value="ECO:0007669"/>
    <property type="project" value="TreeGrafter"/>
</dbReference>
<dbReference type="InterPro" id="IPR000994">
    <property type="entry name" value="Pept_M24"/>
</dbReference>
<keyword evidence="3" id="KW-0479">Metal-binding</keyword>
<evidence type="ECO:0000256" key="2">
    <source>
        <dbReference type="ARBA" id="ARBA00022670"/>
    </source>
</evidence>
<dbReference type="GO" id="GO:0070006">
    <property type="term" value="F:metalloaminopeptidase activity"/>
    <property type="evidence" value="ECO:0007669"/>
    <property type="project" value="InterPro"/>
</dbReference>
<dbReference type="NCBIfam" id="TIGR00500">
    <property type="entry name" value="met_pdase_I"/>
    <property type="match status" value="1"/>
</dbReference>
<keyword evidence="4" id="KW-0378">Hydrolase</keyword>
<gene>
    <name evidence="6" type="ORF">METZ01_LOCUS38262</name>
</gene>
<sequence length="253" mass="26518">MIARGGKIIASLFHEVAPLVIPGVSTADLNLFCDEYIVSHDGAVPAFKGLYGFPGSVCTSVNEEVVHGIPSASRILVSGDIVSIDVGVRLAGWCSDSAWTFVVGEVDNKAHSLLKTTEKALRFAINAARPGNHVGDIGTAVIAAVEGEDCKIVRDLVGHGVGREVHEEPQIPNIGRSGHGPLLREGMVLAIEPMLSAGSPEIRTLDDGWTVITADKALSAHFEHTVAVTAQGPKVLTTLESSFHAVSTTTTTA</sequence>
<evidence type="ECO:0000259" key="5">
    <source>
        <dbReference type="Pfam" id="PF00557"/>
    </source>
</evidence>
<dbReference type="HAMAP" id="MF_01974">
    <property type="entry name" value="MetAP_1"/>
    <property type="match status" value="1"/>
</dbReference>